<dbReference type="InterPro" id="IPR001223">
    <property type="entry name" value="Glyco_hydro18_cat"/>
</dbReference>
<proteinExistence type="predicted"/>
<dbReference type="GO" id="GO:0008061">
    <property type="term" value="F:chitin binding"/>
    <property type="evidence" value="ECO:0007669"/>
    <property type="project" value="InterPro"/>
</dbReference>
<protein>
    <recommendedName>
        <fullName evidence="1">GH18 domain-containing protein</fullName>
    </recommendedName>
</protein>
<dbReference type="AlphaFoldDB" id="A0A9P1NBE9"/>
<name>A0A9P1NBE9_9PELO</name>
<gene>
    <name evidence="2" type="ORF">CAMP_LOCUS19382</name>
</gene>
<dbReference type="InterPro" id="IPR029070">
    <property type="entry name" value="Chitinase_insertion_sf"/>
</dbReference>
<dbReference type="Gene3D" id="3.10.50.10">
    <property type="match status" value="1"/>
</dbReference>
<dbReference type="Proteomes" id="UP001152747">
    <property type="component" value="Unassembled WGS sequence"/>
</dbReference>
<evidence type="ECO:0000313" key="2">
    <source>
        <dbReference type="EMBL" id="CAI5456745.1"/>
    </source>
</evidence>
<evidence type="ECO:0000313" key="3">
    <source>
        <dbReference type="Proteomes" id="UP001152747"/>
    </source>
</evidence>
<keyword evidence="3" id="KW-1185">Reference proteome</keyword>
<comment type="caution">
    <text evidence="2">The sequence shown here is derived from an EMBL/GenBank/DDBJ whole genome shotgun (WGS) entry which is preliminary data.</text>
</comment>
<organism evidence="2 3">
    <name type="scientific">Caenorhabditis angaria</name>
    <dbReference type="NCBI Taxonomy" id="860376"/>
    <lineage>
        <taxon>Eukaryota</taxon>
        <taxon>Metazoa</taxon>
        <taxon>Ecdysozoa</taxon>
        <taxon>Nematoda</taxon>
        <taxon>Chromadorea</taxon>
        <taxon>Rhabditida</taxon>
        <taxon>Rhabditina</taxon>
        <taxon>Rhabditomorpha</taxon>
        <taxon>Rhabditoidea</taxon>
        <taxon>Rhabditidae</taxon>
        <taxon>Peloderinae</taxon>
        <taxon>Caenorhabditis</taxon>
    </lineage>
</organism>
<dbReference type="GO" id="GO:0005975">
    <property type="term" value="P:carbohydrate metabolic process"/>
    <property type="evidence" value="ECO:0007669"/>
    <property type="project" value="InterPro"/>
</dbReference>
<dbReference type="Pfam" id="PF00704">
    <property type="entry name" value="Glyco_hydro_18"/>
    <property type="match status" value="1"/>
</dbReference>
<dbReference type="GO" id="GO:0070492">
    <property type="term" value="F:oligosaccharide binding"/>
    <property type="evidence" value="ECO:0007669"/>
    <property type="project" value="TreeGrafter"/>
</dbReference>
<dbReference type="EMBL" id="CANHGI010000006">
    <property type="protein sequence ID" value="CAI5456745.1"/>
    <property type="molecule type" value="Genomic_DNA"/>
</dbReference>
<evidence type="ECO:0000259" key="1">
    <source>
        <dbReference type="PROSITE" id="PS51910"/>
    </source>
</evidence>
<dbReference type="PROSITE" id="PS51910">
    <property type="entry name" value="GH18_2"/>
    <property type="match status" value="1"/>
</dbReference>
<dbReference type="Gene3D" id="3.20.20.80">
    <property type="entry name" value="Glycosidases"/>
    <property type="match status" value="1"/>
</dbReference>
<dbReference type="PANTHER" id="PTHR46066:SF4">
    <property type="entry name" value="GH18 DOMAIN-CONTAINING PROTEIN"/>
    <property type="match status" value="1"/>
</dbReference>
<dbReference type="InterPro" id="IPR011583">
    <property type="entry name" value="Chitinase_II/V-like_cat"/>
</dbReference>
<dbReference type="PANTHER" id="PTHR46066">
    <property type="entry name" value="CHITINASE DOMAIN-CONTAINING PROTEIN 1 FAMILY MEMBER"/>
    <property type="match status" value="1"/>
</dbReference>
<accession>A0A9P1NBE9</accession>
<dbReference type="OrthoDB" id="10254444at2759"/>
<dbReference type="InterPro" id="IPR017853">
    <property type="entry name" value="GH"/>
</dbReference>
<feature type="domain" description="GH18" evidence="1">
    <location>
        <begin position="57"/>
        <end position="363"/>
    </location>
</feature>
<reference evidence="2" key="1">
    <citation type="submission" date="2022-11" db="EMBL/GenBank/DDBJ databases">
        <authorList>
            <person name="Kikuchi T."/>
        </authorList>
    </citation>
    <scope>NUCLEOTIDE SEQUENCE</scope>
    <source>
        <strain evidence="2">PS1010</strain>
    </source>
</reference>
<dbReference type="SMART" id="SM00636">
    <property type="entry name" value="Glyco_18"/>
    <property type="match status" value="1"/>
</dbReference>
<dbReference type="SUPFAM" id="SSF51445">
    <property type="entry name" value="(Trans)glycosidases"/>
    <property type="match status" value="1"/>
</dbReference>
<dbReference type="GO" id="GO:0012505">
    <property type="term" value="C:endomembrane system"/>
    <property type="evidence" value="ECO:0007669"/>
    <property type="project" value="TreeGrafter"/>
</dbReference>
<sequence length="363" mass="42128">MLFLFFFIGFVYSQVTPDELISMLKNTPKTINKRSILENHDKLSDEFHNPNLPDGSIVQLAYVTPWNNRGYDLAKQTAHKLSHISPVWLQAKPDCKIEGTHDIDRNWISDLRAKNEKLKIVPRIIFEGWSREQMEQLLISPQNARNCAKNIADFYSRNEFDGAVVEIYMQALMTMQSLQAKVYIIETMEQIAKVFKKSALEVIYTVPAPLDHKNQPNQLIEPKEFEKMIGFSNYVQIMTYDYRSEQISGVAPYDWVENNLYYLGNGRMPRILLGINFYGYEFTQGNVEPMKGDRFLEALRPESSQYTFDNSVMEHKLVTPKSTIYYPSLSSLELRINLAHRMEAGIAIWDYGQGLDYFTNLLI</sequence>